<gene>
    <name evidence="2" type="ORF">ACIA8P_45555</name>
</gene>
<dbReference type="RefSeq" id="WP_398662707.1">
    <property type="nucleotide sequence ID" value="NZ_JBITDC010000033.1"/>
</dbReference>
<evidence type="ECO:0000256" key="1">
    <source>
        <dbReference type="SAM" id="MobiDB-lite"/>
    </source>
</evidence>
<dbReference type="EMBL" id="JBITDC010000033">
    <property type="protein sequence ID" value="MFI5681765.1"/>
    <property type="molecule type" value="Genomic_DNA"/>
</dbReference>
<reference evidence="2 3" key="1">
    <citation type="submission" date="2024-10" db="EMBL/GenBank/DDBJ databases">
        <title>The Natural Products Discovery Center: Release of the First 8490 Sequenced Strains for Exploring Actinobacteria Biosynthetic Diversity.</title>
        <authorList>
            <person name="Kalkreuter E."/>
            <person name="Kautsar S.A."/>
            <person name="Yang D."/>
            <person name="Bader C.D."/>
            <person name="Teijaro C.N."/>
            <person name="Fluegel L."/>
            <person name="Davis C.M."/>
            <person name="Simpson J.R."/>
            <person name="Lauterbach L."/>
            <person name="Steele A.D."/>
            <person name="Gui C."/>
            <person name="Meng S."/>
            <person name="Li G."/>
            <person name="Viehrig K."/>
            <person name="Ye F."/>
            <person name="Su P."/>
            <person name="Kiefer A.F."/>
            <person name="Nichols A."/>
            <person name="Cepeda A.J."/>
            <person name="Yan W."/>
            <person name="Fan B."/>
            <person name="Jiang Y."/>
            <person name="Adhikari A."/>
            <person name="Zheng C.-J."/>
            <person name="Schuster L."/>
            <person name="Cowan T.M."/>
            <person name="Smanski M.J."/>
            <person name="Chevrette M.G."/>
            <person name="De Carvalho L.P.S."/>
            <person name="Shen B."/>
        </authorList>
    </citation>
    <scope>NUCLEOTIDE SEQUENCE [LARGE SCALE GENOMIC DNA]</scope>
    <source>
        <strain evidence="2 3">NPDC051599</strain>
    </source>
</reference>
<keyword evidence="3" id="KW-1185">Reference proteome</keyword>
<protein>
    <submittedName>
        <fullName evidence="2">Uncharacterized protein</fullName>
    </submittedName>
</protein>
<feature type="region of interest" description="Disordered" evidence="1">
    <location>
        <begin position="1"/>
        <end position="30"/>
    </location>
</feature>
<evidence type="ECO:0000313" key="2">
    <source>
        <dbReference type="EMBL" id="MFI5681765.1"/>
    </source>
</evidence>
<feature type="compositionally biased region" description="Basic and acidic residues" evidence="1">
    <location>
        <begin position="20"/>
        <end position="30"/>
    </location>
</feature>
<accession>A0ABW7YH74</accession>
<dbReference type="Proteomes" id="UP001612415">
    <property type="component" value="Unassembled WGS sequence"/>
</dbReference>
<name>A0ABW7YH74_STRCE</name>
<evidence type="ECO:0000313" key="3">
    <source>
        <dbReference type="Proteomes" id="UP001612415"/>
    </source>
</evidence>
<sequence>MGTRRRTILNRKSLASSQTDLDRPSRESGRSKIMRRVVQTIGAAVLALGGTVAITQPASAAAHTCNGSEEFVSSTSGSRVCFYGDTWSLKICDTASGNHPAAKVYMSGQTTVYHEYPGYNSCSAEIYLPDRVPLNFQARTYSGSSLVSSGNTLYII</sequence>
<comment type="caution">
    <text evidence="2">The sequence shown here is derived from an EMBL/GenBank/DDBJ whole genome shotgun (WGS) entry which is preliminary data.</text>
</comment>
<organism evidence="2 3">
    <name type="scientific">Streptomyces cellulosae</name>
    <dbReference type="NCBI Taxonomy" id="1968"/>
    <lineage>
        <taxon>Bacteria</taxon>
        <taxon>Bacillati</taxon>
        <taxon>Actinomycetota</taxon>
        <taxon>Actinomycetes</taxon>
        <taxon>Kitasatosporales</taxon>
        <taxon>Streptomycetaceae</taxon>
        <taxon>Streptomyces</taxon>
    </lineage>
</organism>
<proteinExistence type="predicted"/>